<protein>
    <submittedName>
        <fullName evidence="6">Flagellar export chaperone FliS</fullName>
    </submittedName>
</protein>
<dbReference type="GO" id="GO:0071973">
    <property type="term" value="P:bacterial-type flagellum-dependent cell motility"/>
    <property type="evidence" value="ECO:0007669"/>
    <property type="project" value="TreeGrafter"/>
</dbReference>
<evidence type="ECO:0000256" key="1">
    <source>
        <dbReference type="ARBA" id="ARBA00004514"/>
    </source>
</evidence>
<comment type="caution">
    <text evidence="6">The sequence shown here is derived from an EMBL/GenBank/DDBJ whole genome shotgun (WGS) entry which is preliminary data.</text>
</comment>
<sequence>MNFLTKELIYQKSSQELTSLLYEAAIINLQDAITFINSKQFIEANEKLQKTNDIIRRLGAGLNYESGIIADQLDALYNYIAEKLIETNLKKDAVLAQELLTILEDLFSSWNEAQKAAGSVNRAIKKPGTLYEKQVMVQGTGHYGTEERK</sequence>
<evidence type="ECO:0000256" key="3">
    <source>
        <dbReference type="ARBA" id="ARBA00022490"/>
    </source>
</evidence>
<dbReference type="CDD" id="cd16098">
    <property type="entry name" value="FliS"/>
    <property type="match status" value="1"/>
</dbReference>
<evidence type="ECO:0000256" key="2">
    <source>
        <dbReference type="ARBA" id="ARBA00008787"/>
    </source>
</evidence>
<dbReference type="InterPro" id="IPR003713">
    <property type="entry name" value="FliS"/>
</dbReference>
<proteinExistence type="inferred from homology"/>
<keyword evidence="6" id="KW-0969">Cilium</keyword>
<dbReference type="EMBL" id="PREZ01000004">
    <property type="protein sequence ID" value="PPA70249.1"/>
    <property type="molecule type" value="Genomic_DNA"/>
</dbReference>
<organism evidence="6 7">
    <name type="scientific">Jeotgalibacillus proteolyticus</name>
    <dbReference type="NCBI Taxonomy" id="2082395"/>
    <lineage>
        <taxon>Bacteria</taxon>
        <taxon>Bacillati</taxon>
        <taxon>Bacillota</taxon>
        <taxon>Bacilli</taxon>
        <taxon>Bacillales</taxon>
        <taxon>Caryophanaceae</taxon>
        <taxon>Jeotgalibacillus</taxon>
    </lineage>
</organism>
<dbReference type="Proteomes" id="UP000239047">
    <property type="component" value="Unassembled WGS sequence"/>
</dbReference>
<dbReference type="GO" id="GO:0005829">
    <property type="term" value="C:cytosol"/>
    <property type="evidence" value="ECO:0007669"/>
    <property type="project" value="UniProtKB-SubCell"/>
</dbReference>
<dbReference type="Pfam" id="PF02561">
    <property type="entry name" value="FliS"/>
    <property type="match status" value="1"/>
</dbReference>
<dbReference type="SUPFAM" id="SSF101116">
    <property type="entry name" value="Flagellar export chaperone FliS"/>
    <property type="match status" value="1"/>
</dbReference>
<dbReference type="Gene3D" id="1.20.120.340">
    <property type="entry name" value="Flagellar protein FliS"/>
    <property type="match status" value="1"/>
</dbReference>
<evidence type="ECO:0000313" key="7">
    <source>
        <dbReference type="Proteomes" id="UP000239047"/>
    </source>
</evidence>
<keyword evidence="3" id="KW-0963">Cytoplasm</keyword>
<accession>A0A2S5GB83</accession>
<evidence type="ECO:0000313" key="6">
    <source>
        <dbReference type="EMBL" id="PPA70249.1"/>
    </source>
</evidence>
<dbReference type="GO" id="GO:0044780">
    <property type="term" value="P:bacterial-type flagellum assembly"/>
    <property type="evidence" value="ECO:0007669"/>
    <property type="project" value="InterPro"/>
</dbReference>
<keyword evidence="7" id="KW-1185">Reference proteome</keyword>
<evidence type="ECO:0000256" key="4">
    <source>
        <dbReference type="ARBA" id="ARBA00022795"/>
    </source>
</evidence>
<dbReference type="InterPro" id="IPR036584">
    <property type="entry name" value="FliS_sf"/>
</dbReference>
<name>A0A2S5GB83_9BACL</name>
<gene>
    <name evidence="6" type="ORF">C4B60_11755</name>
</gene>
<dbReference type="PANTHER" id="PTHR34773:SF1">
    <property type="entry name" value="FLAGELLAR SECRETION CHAPERONE FLIS"/>
    <property type="match status" value="1"/>
</dbReference>
<evidence type="ECO:0000256" key="5">
    <source>
        <dbReference type="ARBA" id="ARBA00023186"/>
    </source>
</evidence>
<keyword evidence="6" id="KW-0966">Cell projection</keyword>
<comment type="similarity">
    <text evidence="2">Belongs to the FliS family.</text>
</comment>
<dbReference type="PANTHER" id="PTHR34773">
    <property type="entry name" value="FLAGELLAR SECRETION CHAPERONE FLIS"/>
    <property type="match status" value="1"/>
</dbReference>
<dbReference type="AlphaFoldDB" id="A0A2S5GB83"/>
<reference evidence="6 7" key="1">
    <citation type="submission" date="2018-02" db="EMBL/GenBank/DDBJ databases">
        <title>Jeotgalibacillus proteolyticum sp. nov. a protease producing bacterium isolated from ocean sediments of Laizhou Bay.</title>
        <authorList>
            <person name="Li Y."/>
        </authorList>
    </citation>
    <scope>NUCLEOTIDE SEQUENCE [LARGE SCALE GENOMIC DNA]</scope>
    <source>
        <strain evidence="6 7">22-7</strain>
    </source>
</reference>
<comment type="subcellular location">
    <subcellularLocation>
        <location evidence="1">Cytoplasm</location>
        <location evidence="1">Cytosol</location>
    </subcellularLocation>
</comment>
<keyword evidence="6" id="KW-0282">Flagellum</keyword>
<keyword evidence="4" id="KW-1005">Bacterial flagellum biogenesis</keyword>
<dbReference type="OrthoDB" id="9792010at2"/>
<dbReference type="RefSeq" id="WP_104058199.1">
    <property type="nucleotide sequence ID" value="NZ_PREZ01000004.1"/>
</dbReference>
<keyword evidence="5" id="KW-0143">Chaperone</keyword>